<dbReference type="EMBL" id="JANPWB010000011">
    <property type="protein sequence ID" value="KAJ1122775.1"/>
    <property type="molecule type" value="Genomic_DNA"/>
</dbReference>
<organism evidence="2 3">
    <name type="scientific">Pleurodeles waltl</name>
    <name type="common">Iberian ribbed newt</name>
    <dbReference type="NCBI Taxonomy" id="8319"/>
    <lineage>
        <taxon>Eukaryota</taxon>
        <taxon>Metazoa</taxon>
        <taxon>Chordata</taxon>
        <taxon>Craniata</taxon>
        <taxon>Vertebrata</taxon>
        <taxon>Euteleostomi</taxon>
        <taxon>Amphibia</taxon>
        <taxon>Batrachia</taxon>
        <taxon>Caudata</taxon>
        <taxon>Salamandroidea</taxon>
        <taxon>Salamandridae</taxon>
        <taxon>Pleurodelinae</taxon>
        <taxon>Pleurodeles</taxon>
    </lineage>
</organism>
<dbReference type="Proteomes" id="UP001066276">
    <property type="component" value="Chromosome 7"/>
</dbReference>
<evidence type="ECO:0000313" key="3">
    <source>
        <dbReference type="Proteomes" id="UP001066276"/>
    </source>
</evidence>
<keyword evidence="3" id="KW-1185">Reference proteome</keyword>
<proteinExistence type="predicted"/>
<name>A0AAV7P3D3_PLEWA</name>
<evidence type="ECO:0000256" key="1">
    <source>
        <dbReference type="SAM" id="MobiDB-lite"/>
    </source>
</evidence>
<reference evidence="2" key="1">
    <citation type="journal article" date="2022" name="bioRxiv">
        <title>Sequencing and chromosome-scale assembly of the giantPleurodeles waltlgenome.</title>
        <authorList>
            <person name="Brown T."/>
            <person name="Elewa A."/>
            <person name="Iarovenko S."/>
            <person name="Subramanian E."/>
            <person name="Araus A.J."/>
            <person name="Petzold A."/>
            <person name="Susuki M."/>
            <person name="Suzuki K.-i.T."/>
            <person name="Hayashi T."/>
            <person name="Toyoda A."/>
            <person name="Oliveira C."/>
            <person name="Osipova E."/>
            <person name="Leigh N.D."/>
            <person name="Simon A."/>
            <person name="Yun M.H."/>
        </authorList>
    </citation>
    <scope>NUCLEOTIDE SEQUENCE</scope>
    <source>
        <strain evidence="2">20211129_DDA</strain>
        <tissue evidence="2">Liver</tissue>
    </source>
</reference>
<protein>
    <submittedName>
        <fullName evidence="2">Uncharacterized protein</fullName>
    </submittedName>
</protein>
<sequence>MGGATIIVSVAFRLVRGEMRPSWEGSAADRGVPARLQPLESRGAERSERSSAAAATLPQVKGRVQSHCRGAIPGARVLQFSGGPRLPAGLPRSAQRARGPGGRPRAVSSPAAGVSSAGRQLLLGS</sequence>
<accession>A0AAV7P3D3</accession>
<dbReference type="AlphaFoldDB" id="A0AAV7P3D3"/>
<gene>
    <name evidence="2" type="ORF">NDU88_001259</name>
</gene>
<evidence type="ECO:0000313" key="2">
    <source>
        <dbReference type="EMBL" id="KAJ1122775.1"/>
    </source>
</evidence>
<comment type="caution">
    <text evidence="2">The sequence shown here is derived from an EMBL/GenBank/DDBJ whole genome shotgun (WGS) entry which is preliminary data.</text>
</comment>
<feature type="region of interest" description="Disordered" evidence="1">
    <location>
        <begin position="21"/>
        <end position="65"/>
    </location>
</feature>
<feature type="compositionally biased region" description="Low complexity" evidence="1">
    <location>
        <begin position="91"/>
        <end position="119"/>
    </location>
</feature>
<feature type="region of interest" description="Disordered" evidence="1">
    <location>
        <begin position="77"/>
        <end position="125"/>
    </location>
</feature>